<dbReference type="STRING" id="578459.A0A0P9FCL2"/>
<dbReference type="GO" id="GO:0006508">
    <property type="term" value="P:proteolysis"/>
    <property type="evidence" value="ECO:0007669"/>
    <property type="project" value="UniProtKB-KW"/>
</dbReference>
<comment type="similarity">
    <text evidence="1">Belongs to the peptidase M20A family.</text>
</comment>
<protein>
    <recommendedName>
        <fullName evidence="5">Peptidase M20 dimerisation domain-containing protein</fullName>
    </recommendedName>
</protein>
<keyword evidence="2" id="KW-0645">Protease</keyword>
<dbReference type="EMBL" id="KQ474083">
    <property type="protein sequence ID" value="KPV73438.1"/>
    <property type="molecule type" value="Genomic_DNA"/>
</dbReference>
<dbReference type="SUPFAM" id="SSF53187">
    <property type="entry name" value="Zn-dependent exopeptidases"/>
    <property type="match status" value="1"/>
</dbReference>
<dbReference type="AlphaFoldDB" id="A0A0P9FCL2"/>
<dbReference type="Pfam" id="PF07687">
    <property type="entry name" value="M20_dimer"/>
    <property type="match status" value="1"/>
</dbReference>
<dbReference type="SUPFAM" id="SSF55031">
    <property type="entry name" value="Bacterial exopeptidase dimerisation domain"/>
    <property type="match status" value="1"/>
</dbReference>
<keyword evidence="7" id="KW-1185">Reference proteome</keyword>
<accession>A0A0P9FCL2</accession>
<dbReference type="InterPro" id="IPR002933">
    <property type="entry name" value="Peptidase_M20"/>
</dbReference>
<evidence type="ECO:0000256" key="2">
    <source>
        <dbReference type="ARBA" id="ARBA00022670"/>
    </source>
</evidence>
<dbReference type="Gene3D" id="3.40.630.10">
    <property type="entry name" value="Zn peptidases"/>
    <property type="match status" value="2"/>
</dbReference>
<dbReference type="InterPro" id="IPR036264">
    <property type="entry name" value="Bact_exopeptidase_dim_dom"/>
</dbReference>
<feature type="domain" description="Peptidase M20 dimerisation" evidence="5">
    <location>
        <begin position="243"/>
        <end position="381"/>
    </location>
</feature>
<dbReference type="RefSeq" id="XP_018269487.1">
    <property type="nucleotide sequence ID" value="XM_018415187.1"/>
</dbReference>
<dbReference type="GO" id="GO:0006751">
    <property type="term" value="P:glutathione catabolic process"/>
    <property type="evidence" value="ECO:0007669"/>
    <property type="project" value="TreeGrafter"/>
</dbReference>
<proteinExistence type="inferred from homology"/>
<dbReference type="OrthoDB" id="7832001at2759"/>
<reference evidence="6 7" key="1">
    <citation type="journal article" date="2015" name="Front. Microbiol.">
        <title>Genome sequence of the plant growth promoting endophytic yeast Rhodotorula graminis WP1.</title>
        <authorList>
            <person name="Firrincieli A."/>
            <person name="Otillar R."/>
            <person name="Salamov A."/>
            <person name="Schmutz J."/>
            <person name="Khan Z."/>
            <person name="Redman R.S."/>
            <person name="Fleck N.D."/>
            <person name="Lindquist E."/>
            <person name="Grigoriev I.V."/>
            <person name="Doty S.L."/>
        </authorList>
    </citation>
    <scope>NUCLEOTIDE SEQUENCE [LARGE SCALE GENOMIC DNA]</scope>
    <source>
        <strain evidence="6 7">WP1</strain>
    </source>
</reference>
<dbReference type="Proteomes" id="UP000053890">
    <property type="component" value="Unassembled WGS sequence"/>
</dbReference>
<dbReference type="PANTHER" id="PTHR43270">
    <property type="entry name" value="BETA-ALA-HIS DIPEPTIDASE"/>
    <property type="match status" value="1"/>
</dbReference>
<dbReference type="PANTHER" id="PTHR43270:SF8">
    <property type="entry name" value="DI- AND TRIPEPTIDASE DUG2-RELATED"/>
    <property type="match status" value="1"/>
</dbReference>
<keyword evidence="3" id="KW-0479">Metal-binding</keyword>
<evidence type="ECO:0000256" key="3">
    <source>
        <dbReference type="ARBA" id="ARBA00022723"/>
    </source>
</evidence>
<name>A0A0P9FCL2_RHOGW</name>
<dbReference type="GeneID" id="28975635"/>
<dbReference type="Pfam" id="PF01546">
    <property type="entry name" value="Peptidase_M20"/>
    <property type="match status" value="1"/>
</dbReference>
<evidence type="ECO:0000313" key="7">
    <source>
        <dbReference type="Proteomes" id="UP000053890"/>
    </source>
</evidence>
<evidence type="ECO:0000313" key="6">
    <source>
        <dbReference type="EMBL" id="KPV73438.1"/>
    </source>
</evidence>
<keyword evidence="4" id="KW-0378">Hydrolase</keyword>
<evidence type="ECO:0000256" key="1">
    <source>
        <dbReference type="ARBA" id="ARBA00006247"/>
    </source>
</evidence>
<dbReference type="GO" id="GO:0008233">
    <property type="term" value="F:peptidase activity"/>
    <property type="evidence" value="ECO:0007669"/>
    <property type="project" value="UniProtKB-KW"/>
</dbReference>
<dbReference type="GO" id="GO:0046872">
    <property type="term" value="F:metal ion binding"/>
    <property type="evidence" value="ECO:0007669"/>
    <property type="project" value="UniProtKB-KW"/>
</dbReference>
<dbReference type="InterPro" id="IPR051458">
    <property type="entry name" value="Cyt/Met_Dipeptidase"/>
</dbReference>
<gene>
    <name evidence="6" type="ORF">RHOBADRAFT_48797</name>
</gene>
<evidence type="ECO:0000259" key="5">
    <source>
        <dbReference type="Pfam" id="PF07687"/>
    </source>
</evidence>
<sequence length="491" mass="54057">MCAGDGTIRVWHTPTLSLVYLLHPPHDNIGDILSLAWLPSDSLEDDDHVGHRRGVGMGHAAHEGGRRGELFHTLAKFVSFKTVADSPHREDCRQGALYLKRVLRSFGAEASLLPNPIEGKNPIVLATFRANAPPRPNRFEAPRRKRVLCYGHYDVVPASAPEMWGTDPFAMHGKDGWLYGRGVSDNKGPVLAVAAAAAERRRKQEMDVDLVMVIEGEEETGSAGFQEAVRKNRVASSNPEFTHSGIWGGVTSEPLNDLIRVLASLTDNRGAVRIPGFLDGVRKLLPTEQKLYDELFLRTDGLQQHRDGKSMVPSPTLDPMQSLINRWRQPALSVHKVEVPGPAQKTLIPNSATASVSIRIVPDQSLDDIVKMLKAHLEKAFATLETTNTLSIDINHVADWWLGDLSSPYVAAMSSCISSQWNIDPLFIREGGSIPSLPFLEREFGADAVHFPMGTSSDSAHLPDERIRVLNLENGKAIVSKWFTKLASLPI</sequence>
<evidence type="ECO:0000256" key="4">
    <source>
        <dbReference type="ARBA" id="ARBA00022801"/>
    </source>
</evidence>
<dbReference type="OMA" id="WNYEAAN"/>
<organism evidence="6 7">
    <name type="scientific">Rhodotorula graminis (strain WP1)</name>
    <dbReference type="NCBI Taxonomy" id="578459"/>
    <lineage>
        <taxon>Eukaryota</taxon>
        <taxon>Fungi</taxon>
        <taxon>Dikarya</taxon>
        <taxon>Basidiomycota</taxon>
        <taxon>Pucciniomycotina</taxon>
        <taxon>Microbotryomycetes</taxon>
        <taxon>Sporidiobolales</taxon>
        <taxon>Sporidiobolaceae</taxon>
        <taxon>Rhodotorula</taxon>
    </lineage>
</organism>
<dbReference type="InterPro" id="IPR011650">
    <property type="entry name" value="Peptidase_M20_dimer"/>
</dbReference>